<keyword evidence="1" id="KW-0645">Protease</keyword>
<dbReference type="GO" id="GO:0005759">
    <property type="term" value="C:mitochondrial matrix"/>
    <property type="evidence" value="ECO:0007669"/>
    <property type="project" value="TreeGrafter"/>
</dbReference>
<dbReference type="InterPro" id="IPR027065">
    <property type="entry name" value="Lon_Prtase"/>
</dbReference>
<organism evidence="7 8">
    <name type="scientific">Dipteronia dyeriana</name>
    <dbReference type="NCBI Taxonomy" id="168575"/>
    <lineage>
        <taxon>Eukaryota</taxon>
        <taxon>Viridiplantae</taxon>
        <taxon>Streptophyta</taxon>
        <taxon>Embryophyta</taxon>
        <taxon>Tracheophyta</taxon>
        <taxon>Spermatophyta</taxon>
        <taxon>Magnoliopsida</taxon>
        <taxon>eudicotyledons</taxon>
        <taxon>Gunneridae</taxon>
        <taxon>Pentapetalae</taxon>
        <taxon>rosids</taxon>
        <taxon>malvids</taxon>
        <taxon>Sapindales</taxon>
        <taxon>Sapindaceae</taxon>
        <taxon>Hippocastanoideae</taxon>
        <taxon>Acereae</taxon>
        <taxon>Dipteronia</taxon>
    </lineage>
</organism>
<dbReference type="InterPro" id="IPR008269">
    <property type="entry name" value="Lon_proteolytic"/>
</dbReference>
<gene>
    <name evidence="7" type="ORF">Ddye_026147</name>
</gene>
<keyword evidence="8" id="KW-1185">Reference proteome</keyword>
<dbReference type="InterPro" id="IPR027417">
    <property type="entry name" value="P-loop_NTPase"/>
</dbReference>
<evidence type="ECO:0000256" key="3">
    <source>
        <dbReference type="ARBA" id="ARBA00022801"/>
    </source>
</evidence>
<dbReference type="GO" id="GO:0006515">
    <property type="term" value="P:protein quality control for misfolded or incompletely synthesized proteins"/>
    <property type="evidence" value="ECO:0007669"/>
    <property type="project" value="TreeGrafter"/>
</dbReference>
<reference evidence="7" key="1">
    <citation type="journal article" date="2023" name="Plant J.">
        <title>Genome sequences and population genomics provide insights into the demographic history, inbreeding, and mutation load of two 'living fossil' tree species of Dipteronia.</title>
        <authorList>
            <person name="Feng Y."/>
            <person name="Comes H.P."/>
            <person name="Chen J."/>
            <person name="Zhu S."/>
            <person name="Lu R."/>
            <person name="Zhang X."/>
            <person name="Li P."/>
            <person name="Qiu J."/>
            <person name="Olsen K.M."/>
            <person name="Qiu Y."/>
        </authorList>
    </citation>
    <scope>NUCLEOTIDE SEQUENCE</scope>
    <source>
        <strain evidence="7">KIB01</strain>
    </source>
</reference>
<feature type="domain" description="Lon protease AAA+ ATPase lid" evidence="6">
    <location>
        <begin position="106"/>
        <end position="148"/>
    </location>
</feature>
<evidence type="ECO:0000259" key="6">
    <source>
        <dbReference type="Pfam" id="PF22667"/>
    </source>
</evidence>
<comment type="caution">
    <text evidence="7">The sequence shown here is derived from an EMBL/GenBank/DDBJ whole genome shotgun (WGS) entry which is preliminary data.</text>
</comment>
<dbReference type="GO" id="GO:0051131">
    <property type="term" value="P:chaperone-mediated protein complex assembly"/>
    <property type="evidence" value="ECO:0007669"/>
    <property type="project" value="TreeGrafter"/>
</dbReference>
<dbReference type="Gene3D" id="3.30.230.10">
    <property type="match status" value="1"/>
</dbReference>
<evidence type="ECO:0000256" key="2">
    <source>
        <dbReference type="ARBA" id="ARBA00022741"/>
    </source>
</evidence>
<dbReference type="InterPro" id="IPR020568">
    <property type="entry name" value="Ribosomal_Su5_D2-typ_SF"/>
</dbReference>
<dbReference type="Pfam" id="PF22667">
    <property type="entry name" value="Lon_lid"/>
    <property type="match status" value="1"/>
</dbReference>
<dbReference type="InterPro" id="IPR014721">
    <property type="entry name" value="Ribsml_uS5_D2-typ_fold_subgr"/>
</dbReference>
<dbReference type="GO" id="GO:0004176">
    <property type="term" value="F:ATP-dependent peptidase activity"/>
    <property type="evidence" value="ECO:0007669"/>
    <property type="project" value="InterPro"/>
</dbReference>
<keyword evidence="2" id="KW-0547">Nucleotide-binding</keyword>
<evidence type="ECO:0000259" key="5">
    <source>
        <dbReference type="Pfam" id="PF05362"/>
    </source>
</evidence>
<evidence type="ECO:0000256" key="4">
    <source>
        <dbReference type="ARBA" id="ARBA00022840"/>
    </source>
</evidence>
<dbReference type="SUPFAM" id="SSF54211">
    <property type="entry name" value="Ribosomal protein S5 domain 2-like"/>
    <property type="match status" value="1"/>
</dbReference>
<protein>
    <submittedName>
        <fullName evidence="7">Uncharacterized protein</fullName>
    </submittedName>
</protein>
<evidence type="ECO:0000313" key="7">
    <source>
        <dbReference type="EMBL" id="KAK2638352.1"/>
    </source>
</evidence>
<dbReference type="Proteomes" id="UP001280121">
    <property type="component" value="Unassembled WGS sequence"/>
</dbReference>
<dbReference type="AlphaFoldDB" id="A0AAD9TM85"/>
<dbReference type="GO" id="GO:0007005">
    <property type="term" value="P:mitochondrion organization"/>
    <property type="evidence" value="ECO:0007669"/>
    <property type="project" value="TreeGrafter"/>
</dbReference>
<dbReference type="SUPFAM" id="SSF52540">
    <property type="entry name" value="P-loop containing nucleoside triphosphate hydrolases"/>
    <property type="match status" value="1"/>
</dbReference>
<keyword evidence="4" id="KW-0067">ATP-binding</keyword>
<dbReference type="EMBL" id="JANJYI010000008">
    <property type="protein sequence ID" value="KAK2638352.1"/>
    <property type="molecule type" value="Genomic_DNA"/>
</dbReference>
<name>A0AAD9TM85_9ROSI</name>
<dbReference type="InterPro" id="IPR054594">
    <property type="entry name" value="Lon_lid"/>
</dbReference>
<dbReference type="Pfam" id="PF05362">
    <property type="entry name" value="Lon_C"/>
    <property type="match status" value="1"/>
</dbReference>
<dbReference type="GO" id="GO:0004252">
    <property type="term" value="F:serine-type endopeptidase activity"/>
    <property type="evidence" value="ECO:0007669"/>
    <property type="project" value="InterPro"/>
</dbReference>
<dbReference type="GO" id="GO:0003697">
    <property type="term" value="F:single-stranded DNA binding"/>
    <property type="evidence" value="ECO:0007669"/>
    <property type="project" value="TreeGrafter"/>
</dbReference>
<proteinExistence type="predicted"/>
<dbReference type="GO" id="GO:0005524">
    <property type="term" value="F:ATP binding"/>
    <property type="evidence" value="ECO:0007669"/>
    <property type="project" value="UniProtKB-KW"/>
</dbReference>
<evidence type="ECO:0000256" key="1">
    <source>
        <dbReference type="ARBA" id="ARBA00022670"/>
    </source>
</evidence>
<accession>A0AAD9TM85</accession>
<dbReference type="PANTHER" id="PTHR43718:SF2">
    <property type="entry name" value="LON PROTEASE HOMOLOG, MITOCHONDRIAL"/>
    <property type="match status" value="1"/>
</dbReference>
<dbReference type="Gene3D" id="1.10.8.60">
    <property type="match status" value="1"/>
</dbReference>
<feature type="domain" description="Lon proteolytic" evidence="5">
    <location>
        <begin position="204"/>
        <end position="255"/>
    </location>
</feature>
<keyword evidence="3" id="KW-0378">Hydrolase</keyword>
<dbReference type="PANTHER" id="PTHR43718">
    <property type="entry name" value="LON PROTEASE"/>
    <property type="match status" value="1"/>
</dbReference>
<sequence length="267" mass="30638">MPHEAVDNRLEARFRLSKPWIGILSFQDVGLMSLIMSFRLSACSFRYSCQFYLIYKFVMCCSSVHVLSKQQKIKVPDLLSQEKSSVFLVLLEWEKLALVVHSTCFKVEVTSAVILALVENYCREAGVRNLQKQIEKIYHKIALQIVRRGAISESTVAEEVAEPKEEKAKKLSDDQVQDTGDQTIDLKDKMESEELQDLDAAKNVKEKTIAARRSDIKTIIFPLVNRRDFDELAPNVKGLDVHFVDNYYQIFDLAFGDEQQVQEKLNP</sequence>
<evidence type="ECO:0000313" key="8">
    <source>
        <dbReference type="Proteomes" id="UP001280121"/>
    </source>
</evidence>